<dbReference type="RefSeq" id="WP_189170210.1">
    <property type="nucleotide sequence ID" value="NZ_BMQB01000004.1"/>
</dbReference>
<accession>A0A8J3BAS8</accession>
<feature type="region of interest" description="Disordered" evidence="1">
    <location>
        <begin position="122"/>
        <end position="141"/>
    </location>
</feature>
<reference evidence="2" key="2">
    <citation type="submission" date="2020-09" db="EMBL/GenBank/DDBJ databases">
        <authorList>
            <person name="Sun Q."/>
            <person name="Ohkuma M."/>
        </authorList>
    </citation>
    <scope>NUCLEOTIDE SEQUENCE</scope>
    <source>
        <strain evidence="2">JCM 3090</strain>
    </source>
</reference>
<comment type="caution">
    <text evidence="2">The sequence shown here is derived from an EMBL/GenBank/DDBJ whole genome shotgun (WGS) entry which is preliminary data.</text>
</comment>
<keyword evidence="3" id="KW-1185">Reference proteome</keyword>
<evidence type="ECO:0000313" key="2">
    <source>
        <dbReference type="EMBL" id="GGJ93819.1"/>
    </source>
</evidence>
<organism evidence="2 3">
    <name type="scientific">Pilimelia anulata</name>
    <dbReference type="NCBI Taxonomy" id="53371"/>
    <lineage>
        <taxon>Bacteria</taxon>
        <taxon>Bacillati</taxon>
        <taxon>Actinomycetota</taxon>
        <taxon>Actinomycetes</taxon>
        <taxon>Micromonosporales</taxon>
        <taxon>Micromonosporaceae</taxon>
        <taxon>Pilimelia</taxon>
    </lineage>
</organism>
<dbReference type="Proteomes" id="UP000649739">
    <property type="component" value="Unassembled WGS sequence"/>
</dbReference>
<gene>
    <name evidence="2" type="ORF">GCM10010123_24590</name>
</gene>
<dbReference type="EMBL" id="BMQB01000004">
    <property type="protein sequence ID" value="GGJ93819.1"/>
    <property type="molecule type" value="Genomic_DNA"/>
</dbReference>
<name>A0A8J3BAS8_9ACTN</name>
<feature type="compositionally biased region" description="Low complexity" evidence="1">
    <location>
        <begin position="132"/>
        <end position="141"/>
    </location>
</feature>
<reference evidence="2" key="1">
    <citation type="journal article" date="2014" name="Int. J. Syst. Evol. Microbiol.">
        <title>Complete genome sequence of Corynebacterium casei LMG S-19264T (=DSM 44701T), isolated from a smear-ripened cheese.</title>
        <authorList>
            <consortium name="US DOE Joint Genome Institute (JGI-PGF)"/>
            <person name="Walter F."/>
            <person name="Albersmeier A."/>
            <person name="Kalinowski J."/>
            <person name="Ruckert C."/>
        </authorList>
    </citation>
    <scope>NUCLEOTIDE SEQUENCE</scope>
    <source>
        <strain evidence="2">JCM 3090</strain>
    </source>
</reference>
<proteinExistence type="predicted"/>
<sequence>MALIGGHRFKIAFGEMFPNGCVLVPDSIAEAMDFDEKSGRRTPAKDKVTGQRVYQCRVMDMDEQLAGRSRELTVKVLGDHQPAPPVGPFQPVEFSGLMVTAYVGQNGRLAYSLRATGMFAPKSQAESRGEVKAAAGAKVGA</sequence>
<dbReference type="AlphaFoldDB" id="A0A8J3BAS8"/>
<evidence type="ECO:0000313" key="3">
    <source>
        <dbReference type="Proteomes" id="UP000649739"/>
    </source>
</evidence>
<protein>
    <submittedName>
        <fullName evidence="2">Uncharacterized protein</fullName>
    </submittedName>
</protein>
<evidence type="ECO:0000256" key="1">
    <source>
        <dbReference type="SAM" id="MobiDB-lite"/>
    </source>
</evidence>